<evidence type="ECO:0000259" key="1">
    <source>
        <dbReference type="PROSITE" id="PS51186"/>
    </source>
</evidence>
<dbReference type="CDD" id="cd04301">
    <property type="entry name" value="NAT_SF"/>
    <property type="match status" value="2"/>
</dbReference>
<dbReference type="EMBL" id="DWZH01000107">
    <property type="protein sequence ID" value="HJB11582.1"/>
    <property type="molecule type" value="Genomic_DNA"/>
</dbReference>
<dbReference type="InterPro" id="IPR000182">
    <property type="entry name" value="GNAT_dom"/>
</dbReference>
<dbReference type="PANTHER" id="PTHR43792">
    <property type="entry name" value="GNAT FAMILY, PUTATIVE (AFU_ORTHOLOGUE AFUA_3G00765)-RELATED-RELATED"/>
    <property type="match status" value="1"/>
</dbReference>
<accession>A0A9D2LF70</accession>
<feature type="domain" description="N-acetyltransferase" evidence="1">
    <location>
        <begin position="191"/>
        <end position="356"/>
    </location>
</feature>
<evidence type="ECO:0000313" key="3">
    <source>
        <dbReference type="Proteomes" id="UP000823823"/>
    </source>
</evidence>
<name>A0A9D2LF70_9MICO</name>
<reference evidence="2" key="1">
    <citation type="journal article" date="2021" name="PeerJ">
        <title>Extensive microbial diversity within the chicken gut microbiome revealed by metagenomics and culture.</title>
        <authorList>
            <person name="Gilroy R."/>
            <person name="Ravi A."/>
            <person name="Getino M."/>
            <person name="Pursley I."/>
            <person name="Horton D.L."/>
            <person name="Alikhan N.F."/>
            <person name="Baker D."/>
            <person name="Gharbi K."/>
            <person name="Hall N."/>
            <person name="Watson M."/>
            <person name="Adriaenssens E.M."/>
            <person name="Foster-Nyarko E."/>
            <person name="Jarju S."/>
            <person name="Secka A."/>
            <person name="Antonio M."/>
            <person name="Oren A."/>
            <person name="Chaudhuri R.R."/>
            <person name="La Ragione R."/>
            <person name="Hildebrand F."/>
            <person name="Pallen M.J."/>
        </authorList>
    </citation>
    <scope>NUCLEOTIDE SEQUENCE</scope>
    <source>
        <strain evidence="2">ChiHjej13B12-24818</strain>
    </source>
</reference>
<comment type="caution">
    <text evidence="2">The sequence shown here is derived from an EMBL/GenBank/DDBJ whole genome shotgun (WGS) entry which is preliminary data.</text>
</comment>
<evidence type="ECO:0000313" key="2">
    <source>
        <dbReference type="EMBL" id="HJB11582.1"/>
    </source>
</evidence>
<feature type="domain" description="N-acetyltransferase" evidence="1">
    <location>
        <begin position="14"/>
        <end position="179"/>
    </location>
</feature>
<organism evidence="2 3">
    <name type="scientific">Candidatus Brachybacterium merdavium</name>
    <dbReference type="NCBI Taxonomy" id="2838513"/>
    <lineage>
        <taxon>Bacteria</taxon>
        <taxon>Bacillati</taxon>
        <taxon>Actinomycetota</taxon>
        <taxon>Actinomycetes</taxon>
        <taxon>Micrococcales</taxon>
        <taxon>Dermabacteraceae</taxon>
        <taxon>Brachybacterium</taxon>
    </lineage>
</organism>
<dbReference type="Proteomes" id="UP000823823">
    <property type="component" value="Unassembled WGS sequence"/>
</dbReference>
<dbReference type="Pfam" id="PF13302">
    <property type="entry name" value="Acetyltransf_3"/>
    <property type="match status" value="2"/>
</dbReference>
<dbReference type="GO" id="GO:0016747">
    <property type="term" value="F:acyltransferase activity, transferring groups other than amino-acyl groups"/>
    <property type="evidence" value="ECO:0007669"/>
    <property type="project" value="InterPro"/>
</dbReference>
<sequence length="358" mass="39125">MLDQDLLPLTNRRARIRPLRHADAEVYAAGTEDPLVRQFAHLPEDRYTSASVRAVIDQVAAPALDRGDLAVLAIADPRTDAFAGSAVVFDVDETRGSAEVGFWVHPAHRGQGLSAAALELSAEFAARSGLTTLTARTVPANTASRIVLGRAGFTEGEACATTAPSGQQVQTVPWSRRLEQTSHLPLVTDRLVLRLHGVDDASALHRIYSRPDVARFLLDEPWTLAGAEEQVASRRRRTGLEGQSGALSAVIEHEDRLIGDVALWWTGRDHRLAEIGWVVDPGQGGRGLATEAVRAMLDLAFERYGAHRVAAQMDARNTASARLAERVGMHREAQLRQDWWSKGEWTDTVIFAMLASDR</sequence>
<protein>
    <submittedName>
        <fullName evidence="2">GNAT N-acetyltransferase</fullName>
    </submittedName>
</protein>
<dbReference type="PROSITE" id="PS51186">
    <property type="entry name" value="GNAT"/>
    <property type="match status" value="2"/>
</dbReference>
<dbReference type="Gene3D" id="3.40.630.30">
    <property type="match status" value="2"/>
</dbReference>
<dbReference type="PANTHER" id="PTHR43792:SF1">
    <property type="entry name" value="N-ACETYLTRANSFERASE DOMAIN-CONTAINING PROTEIN"/>
    <property type="match status" value="1"/>
</dbReference>
<dbReference type="SUPFAM" id="SSF55729">
    <property type="entry name" value="Acyl-CoA N-acyltransferases (Nat)"/>
    <property type="match status" value="2"/>
</dbReference>
<proteinExistence type="predicted"/>
<reference evidence="2" key="2">
    <citation type="submission" date="2021-04" db="EMBL/GenBank/DDBJ databases">
        <authorList>
            <person name="Gilroy R."/>
        </authorList>
    </citation>
    <scope>NUCLEOTIDE SEQUENCE</scope>
    <source>
        <strain evidence="2">ChiHjej13B12-24818</strain>
    </source>
</reference>
<dbReference type="AlphaFoldDB" id="A0A9D2LF70"/>
<gene>
    <name evidence="2" type="ORF">H9786_13850</name>
</gene>
<dbReference type="InterPro" id="IPR016181">
    <property type="entry name" value="Acyl_CoA_acyltransferase"/>
</dbReference>
<dbReference type="InterPro" id="IPR051531">
    <property type="entry name" value="N-acetyltransferase"/>
</dbReference>